<gene>
    <name evidence="1" type="ORF">STAS_25953</name>
</gene>
<organism evidence="1 2">
    <name type="scientific">Striga asiatica</name>
    <name type="common">Asiatic witchweed</name>
    <name type="synonym">Buchnera asiatica</name>
    <dbReference type="NCBI Taxonomy" id="4170"/>
    <lineage>
        <taxon>Eukaryota</taxon>
        <taxon>Viridiplantae</taxon>
        <taxon>Streptophyta</taxon>
        <taxon>Embryophyta</taxon>
        <taxon>Tracheophyta</taxon>
        <taxon>Spermatophyta</taxon>
        <taxon>Magnoliopsida</taxon>
        <taxon>eudicotyledons</taxon>
        <taxon>Gunneridae</taxon>
        <taxon>Pentapetalae</taxon>
        <taxon>asterids</taxon>
        <taxon>lamiids</taxon>
        <taxon>Lamiales</taxon>
        <taxon>Orobanchaceae</taxon>
        <taxon>Buchnereae</taxon>
        <taxon>Striga</taxon>
    </lineage>
</organism>
<evidence type="ECO:0000313" key="2">
    <source>
        <dbReference type="Proteomes" id="UP000325081"/>
    </source>
</evidence>
<name>A0A5A7QU34_STRAF</name>
<dbReference type="Proteomes" id="UP000325081">
    <property type="component" value="Unassembled WGS sequence"/>
</dbReference>
<evidence type="ECO:0000313" key="1">
    <source>
        <dbReference type="EMBL" id="GER48764.1"/>
    </source>
</evidence>
<dbReference type="AlphaFoldDB" id="A0A5A7QU34"/>
<protein>
    <submittedName>
        <fullName evidence="1">Trafficking protein particle complex subunit 11</fullName>
    </submittedName>
</protein>
<keyword evidence="2" id="KW-1185">Reference proteome</keyword>
<proteinExistence type="predicted"/>
<comment type="caution">
    <text evidence="1">The sequence shown here is derived from an EMBL/GenBank/DDBJ whole genome shotgun (WGS) entry which is preliminary data.</text>
</comment>
<sequence length="124" mass="14024">MLSVVINSSEIVRMSSPQCRRLSLCRDSEDEFATVETPFPLSVYVERITDKINNFLVFVDLPQSLAPPLVDVKIGAIEIVVDNWVRQPNPQTWSRPESVLDEPQKSSQWPESMSAKLGCCTSLW</sequence>
<reference evidence="2" key="1">
    <citation type="journal article" date="2019" name="Curr. Biol.">
        <title>Genome Sequence of Striga asiatica Provides Insight into the Evolution of Plant Parasitism.</title>
        <authorList>
            <person name="Yoshida S."/>
            <person name="Kim S."/>
            <person name="Wafula E.K."/>
            <person name="Tanskanen J."/>
            <person name="Kim Y.M."/>
            <person name="Honaas L."/>
            <person name="Yang Z."/>
            <person name="Spallek T."/>
            <person name="Conn C.E."/>
            <person name="Ichihashi Y."/>
            <person name="Cheong K."/>
            <person name="Cui S."/>
            <person name="Der J.P."/>
            <person name="Gundlach H."/>
            <person name="Jiao Y."/>
            <person name="Hori C."/>
            <person name="Ishida J.K."/>
            <person name="Kasahara H."/>
            <person name="Kiba T."/>
            <person name="Kim M.S."/>
            <person name="Koo N."/>
            <person name="Laohavisit A."/>
            <person name="Lee Y.H."/>
            <person name="Lumba S."/>
            <person name="McCourt P."/>
            <person name="Mortimer J.C."/>
            <person name="Mutuku J.M."/>
            <person name="Nomura T."/>
            <person name="Sasaki-Sekimoto Y."/>
            <person name="Seto Y."/>
            <person name="Wang Y."/>
            <person name="Wakatake T."/>
            <person name="Sakakibara H."/>
            <person name="Demura T."/>
            <person name="Yamaguchi S."/>
            <person name="Yoneyama K."/>
            <person name="Manabe R.I."/>
            <person name="Nelson D.C."/>
            <person name="Schulman A.H."/>
            <person name="Timko M.P."/>
            <person name="dePamphilis C.W."/>
            <person name="Choi D."/>
            <person name="Shirasu K."/>
        </authorList>
    </citation>
    <scope>NUCLEOTIDE SEQUENCE [LARGE SCALE GENOMIC DNA]</scope>
    <source>
        <strain evidence="2">cv. UVA1</strain>
    </source>
</reference>
<dbReference type="EMBL" id="BKCP01008293">
    <property type="protein sequence ID" value="GER48764.1"/>
    <property type="molecule type" value="Genomic_DNA"/>
</dbReference>
<accession>A0A5A7QU34</accession>